<gene>
    <name evidence="2" type="ORF">GMARGA_LOCUS37748</name>
</gene>
<dbReference type="Pfam" id="PF10551">
    <property type="entry name" value="MULE"/>
    <property type="match status" value="1"/>
</dbReference>
<evidence type="ECO:0000313" key="3">
    <source>
        <dbReference type="Proteomes" id="UP000789901"/>
    </source>
</evidence>
<protein>
    <submittedName>
        <fullName evidence="2">22766_t:CDS:1</fullName>
    </submittedName>
</protein>
<evidence type="ECO:0000313" key="2">
    <source>
        <dbReference type="EMBL" id="CAG8845630.1"/>
    </source>
</evidence>
<dbReference type="PANTHER" id="PTHR31973:SF187">
    <property type="entry name" value="MUTATOR TRANSPOSASE MUDRA PROTEIN"/>
    <property type="match status" value="1"/>
</dbReference>
<name>A0ABN7X1B3_GIGMA</name>
<feature type="domain" description="MULE transposase" evidence="1">
    <location>
        <begin position="44"/>
        <end position="80"/>
    </location>
</feature>
<evidence type="ECO:0000259" key="1">
    <source>
        <dbReference type="Pfam" id="PF10551"/>
    </source>
</evidence>
<proteinExistence type="predicted"/>
<reference evidence="2 3" key="1">
    <citation type="submission" date="2021-06" db="EMBL/GenBank/DDBJ databases">
        <authorList>
            <person name="Kallberg Y."/>
            <person name="Tangrot J."/>
            <person name="Rosling A."/>
        </authorList>
    </citation>
    <scope>NUCLEOTIDE SEQUENCE [LARGE SCALE GENOMIC DNA]</scope>
    <source>
        <strain evidence="2 3">120-4 pot B 10/14</strain>
    </source>
</reference>
<organism evidence="2 3">
    <name type="scientific">Gigaspora margarita</name>
    <dbReference type="NCBI Taxonomy" id="4874"/>
    <lineage>
        <taxon>Eukaryota</taxon>
        <taxon>Fungi</taxon>
        <taxon>Fungi incertae sedis</taxon>
        <taxon>Mucoromycota</taxon>
        <taxon>Glomeromycotina</taxon>
        <taxon>Glomeromycetes</taxon>
        <taxon>Diversisporales</taxon>
        <taxon>Gigasporaceae</taxon>
        <taxon>Gigaspora</taxon>
    </lineage>
</organism>
<dbReference type="Proteomes" id="UP000789901">
    <property type="component" value="Unassembled WGS sequence"/>
</dbReference>
<accession>A0ABN7X1B3</accession>
<feature type="non-terminal residue" evidence="2">
    <location>
        <position position="1"/>
    </location>
</feature>
<comment type="caution">
    <text evidence="2">The sequence shown here is derived from an EMBL/GenBank/DDBJ whole genome shotgun (WGS) entry which is preliminary data.</text>
</comment>
<dbReference type="InterPro" id="IPR018289">
    <property type="entry name" value="MULE_transposase_dom"/>
</dbReference>
<dbReference type="PANTHER" id="PTHR31973">
    <property type="entry name" value="POLYPROTEIN, PUTATIVE-RELATED"/>
    <property type="match status" value="1"/>
</dbReference>
<sequence>TEHCRSVFTFDACHSKSSYKDVYLGANTIEGEGKLVLTLPTINTNENIIISDHEKGIANAVQTELPNVFHTHCVWHIEKNVNTKFRTKLGGKIWAIAKVLHVEDFENIIKDISKLYTEAAIYFNEILPETWTLTASICYQQMLKLNGISSRCINLEELVYSIDAEMYLSDDRTLPPAAIKQAGHL</sequence>
<dbReference type="EMBL" id="CAJVQB010080342">
    <property type="protein sequence ID" value="CAG8845630.1"/>
    <property type="molecule type" value="Genomic_DNA"/>
</dbReference>
<keyword evidence="3" id="KW-1185">Reference proteome</keyword>